<feature type="domain" description="Heterokaryon incompatibility" evidence="3">
    <location>
        <begin position="4"/>
        <end position="56"/>
    </location>
</feature>
<dbReference type="InterPro" id="IPR010730">
    <property type="entry name" value="HET"/>
</dbReference>
<evidence type="ECO:0000259" key="3">
    <source>
        <dbReference type="Pfam" id="PF06985"/>
    </source>
</evidence>
<keyword evidence="5" id="KW-1185">Reference proteome</keyword>
<dbReference type="PANTHER" id="PTHR24148">
    <property type="entry name" value="ANKYRIN REPEAT DOMAIN-CONTAINING PROTEIN 39 HOMOLOG-RELATED"/>
    <property type="match status" value="1"/>
</dbReference>
<feature type="region of interest" description="Disordered" evidence="2">
    <location>
        <begin position="243"/>
        <end position="269"/>
    </location>
</feature>
<proteinExistence type="predicted"/>
<dbReference type="EMBL" id="MU006293">
    <property type="protein sequence ID" value="KAF2854236.1"/>
    <property type="molecule type" value="Genomic_DNA"/>
</dbReference>
<feature type="compositionally biased region" description="Basic and acidic residues" evidence="2">
    <location>
        <begin position="723"/>
        <end position="733"/>
    </location>
</feature>
<gene>
    <name evidence="4" type="ORF">T440DRAFT_544500</name>
</gene>
<feature type="compositionally biased region" description="Acidic residues" evidence="2">
    <location>
        <begin position="662"/>
        <end position="722"/>
    </location>
</feature>
<sequence>MSQKRVSKTLGLALKYLRRKNDRVLWIDAICINQANKEERSYQVSMMSLVYTRAECSDQKNAHKWRAFLRLMQRSWFSRRWVVQEIALAFKARVYCGPDELDWRELAIAVELFVEVETATHRLSELLRKDAKMDVVPNWFEHISELGASLLVNATARIFREYQRGDQVEGLPARRSLLSLEYLVTSLSIFDCGRPHDSVYALIAIARDAKPNPPTSYWNIQIPGRSNAVSDFIKLAFPRRNDVSKDPAAERKPSLRLPRQSSTEQEKEWQNKEKLIIDELGPDPRFEDILRAKEEIKAIDRARLKAVRGKDRRGVKVPMARDNSRVQESGLPSWVAKIDGAPFDIFHHPGMDMVKMGRKNADPLVGTPQDGHRNYSAGQSRKVDLETLQIKRRPHLGHYSLYVKGFCFDKVAEVAQVSQAGAILASWLDLAGWSEARRPTGVNGDIDDPPTAFWRTLVADRGLNDRNPPYYYARACKETILKGGIRSNAVDTTALIFNERNSIIAEFCRRVQSVIWNRALIKTEKGALGLVTEEVKQGDLICVIYGCTVPVILRRNNANFKTKNEQDAERLEDGIEAMKRLVAKKERYRDRASRYQKKEDKMREKIMKEMNDYNAKHPPANDFKERREAFAYTKKLDKKRQKLGGDCDSQIDMEGEDTHDNLEEEEEQVEEQVQEQGEEQVQEQEEEQVQEQEEEQVQEQEEEQVQEQEEEQVQEQEEEEKEDPQQKMIERNKQRQRLAKLRDPLRHYRFLDQAYIHGMMDGEAVRQKFYNGKSDHIFEIR</sequence>
<dbReference type="Pfam" id="PF06985">
    <property type="entry name" value="HET"/>
    <property type="match status" value="1"/>
</dbReference>
<feature type="region of interest" description="Disordered" evidence="2">
    <location>
        <begin position="638"/>
        <end position="735"/>
    </location>
</feature>
<evidence type="ECO:0000313" key="5">
    <source>
        <dbReference type="Proteomes" id="UP000799423"/>
    </source>
</evidence>
<feature type="coiled-coil region" evidence="1">
    <location>
        <begin position="561"/>
        <end position="605"/>
    </location>
</feature>
<organism evidence="4 5">
    <name type="scientific">Plenodomus tracheiphilus IPT5</name>
    <dbReference type="NCBI Taxonomy" id="1408161"/>
    <lineage>
        <taxon>Eukaryota</taxon>
        <taxon>Fungi</taxon>
        <taxon>Dikarya</taxon>
        <taxon>Ascomycota</taxon>
        <taxon>Pezizomycotina</taxon>
        <taxon>Dothideomycetes</taxon>
        <taxon>Pleosporomycetidae</taxon>
        <taxon>Pleosporales</taxon>
        <taxon>Pleosporineae</taxon>
        <taxon>Leptosphaeriaceae</taxon>
        <taxon>Plenodomus</taxon>
    </lineage>
</organism>
<dbReference type="Proteomes" id="UP000799423">
    <property type="component" value="Unassembled WGS sequence"/>
</dbReference>
<feature type="compositionally biased region" description="Basic and acidic residues" evidence="2">
    <location>
        <begin position="243"/>
        <end position="253"/>
    </location>
</feature>
<dbReference type="PANTHER" id="PTHR24148:SF64">
    <property type="entry name" value="HETEROKARYON INCOMPATIBILITY DOMAIN-CONTAINING PROTEIN"/>
    <property type="match status" value="1"/>
</dbReference>
<name>A0A6A7BFG2_9PLEO</name>
<keyword evidence="1" id="KW-0175">Coiled coil</keyword>
<accession>A0A6A7BFG2</accession>
<evidence type="ECO:0000256" key="2">
    <source>
        <dbReference type="SAM" id="MobiDB-lite"/>
    </source>
</evidence>
<dbReference type="AlphaFoldDB" id="A0A6A7BFG2"/>
<dbReference type="OrthoDB" id="3477286at2759"/>
<dbReference type="InterPro" id="IPR052895">
    <property type="entry name" value="HetReg/Transcr_Mod"/>
</dbReference>
<evidence type="ECO:0000313" key="4">
    <source>
        <dbReference type="EMBL" id="KAF2854236.1"/>
    </source>
</evidence>
<evidence type="ECO:0000256" key="1">
    <source>
        <dbReference type="SAM" id="Coils"/>
    </source>
</evidence>
<protein>
    <recommendedName>
        <fullName evidence="3">Heterokaryon incompatibility domain-containing protein</fullName>
    </recommendedName>
</protein>
<reference evidence="4" key="1">
    <citation type="submission" date="2020-01" db="EMBL/GenBank/DDBJ databases">
        <authorList>
            <consortium name="DOE Joint Genome Institute"/>
            <person name="Haridas S."/>
            <person name="Albert R."/>
            <person name="Binder M."/>
            <person name="Bloem J."/>
            <person name="Labutti K."/>
            <person name="Salamov A."/>
            <person name="Andreopoulos B."/>
            <person name="Baker S.E."/>
            <person name="Barry K."/>
            <person name="Bills G."/>
            <person name="Bluhm B.H."/>
            <person name="Cannon C."/>
            <person name="Castanera R."/>
            <person name="Culley D.E."/>
            <person name="Daum C."/>
            <person name="Ezra D."/>
            <person name="Gonzalez J.B."/>
            <person name="Henrissat B."/>
            <person name="Kuo A."/>
            <person name="Liang C."/>
            <person name="Lipzen A."/>
            <person name="Lutzoni F."/>
            <person name="Magnuson J."/>
            <person name="Mondo S."/>
            <person name="Nolan M."/>
            <person name="Ohm R."/>
            <person name="Pangilinan J."/>
            <person name="Park H.-J."/>
            <person name="Ramirez L."/>
            <person name="Alfaro M."/>
            <person name="Sun H."/>
            <person name="Tritt A."/>
            <person name="Yoshinaga Y."/>
            <person name="Zwiers L.-H."/>
            <person name="Turgeon B.G."/>
            <person name="Goodwin S.B."/>
            <person name="Spatafora J.W."/>
            <person name="Crous P.W."/>
            <person name="Grigoriev I.V."/>
        </authorList>
    </citation>
    <scope>NUCLEOTIDE SEQUENCE</scope>
    <source>
        <strain evidence="4">IPT5</strain>
    </source>
</reference>